<evidence type="ECO:0000256" key="4">
    <source>
        <dbReference type="ARBA" id="ARBA00022833"/>
    </source>
</evidence>
<sequence length="176" mass="20123">MEQREYDLIMANYGITRQHSYDIVLLPWGATEPHNLHLPYLTDCILSHDLSTAYPDFFIACGEWFKMAPVAEYFDQPGDHADEVETSVMMHYHPEWVNLSEAGPGEGHGFAVKALRQGKVWLPRHWNLASPDDTGIGNPALATAEKGRRFAEAVVAEYADFLRDFKRIRQPQDLYE</sequence>
<evidence type="ECO:0000256" key="2">
    <source>
        <dbReference type="ARBA" id="ARBA00022723"/>
    </source>
</evidence>
<comment type="cofactor">
    <cofactor evidence="1">
        <name>Zn(2+)</name>
        <dbReference type="ChEBI" id="CHEBI:29105"/>
    </cofactor>
</comment>
<keyword evidence="4" id="KW-0862">Zinc</keyword>
<dbReference type="RefSeq" id="WP_107581505.1">
    <property type="nucleotide sequence ID" value="NZ_JAERMS010000001.1"/>
</dbReference>
<comment type="similarity">
    <text evidence="5">Belongs to the creatininase superfamily.</text>
</comment>
<comment type="caution">
    <text evidence="6">The sequence shown here is derived from an EMBL/GenBank/DDBJ whole genome shotgun (WGS) entry which is preliminary data.</text>
</comment>
<dbReference type="InterPro" id="IPR003785">
    <property type="entry name" value="Creatininase/forma_Hydrolase"/>
</dbReference>
<evidence type="ECO:0000313" key="6">
    <source>
        <dbReference type="EMBL" id="MBO1362323.1"/>
    </source>
</evidence>
<keyword evidence="2" id="KW-0479">Metal-binding</keyword>
<keyword evidence="7" id="KW-1185">Reference proteome</keyword>
<protein>
    <submittedName>
        <fullName evidence="6">Creatininase family protein</fullName>
    </submittedName>
</protein>
<dbReference type="EMBL" id="JAERMS010000001">
    <property type="protein sequence ID" value="MBO1362323.1"/>
    <property type="molecule type" value="Genomic_DNA"/>
</dbReference>
<accession>A0ABS3M2A8</accession>
<organism evidence="6 7">
    <name type="scientific">Prevotella illustrans</name>
    <dbReference type="NCBI Taxonomy" id="2800387"/>
    <lineage>
        <taxon>Bacteria</taxon>
        <taxon>Pseudomonadati</taxon>
        <taxon>Bacteroidota</taxon>
        <taxon>Bacteroidia</taxon>
        <taxon>Bacteroidales</taxon>
        <taxon>Prevotellaceae</taxon>
        <taxon>Prevotella</taxon>
    </lineage>
</organism>
<name>A0ABS3M2A8_9BACT</name>
<dbReference type="PANTHER" id="PTHR35005:SF1">
    <property type="entry name" value="2-AMINO-5-FORMYLAMINO-6-RIBOSYLAMINOPYRIMIDIN-4(3H)-ONE 5'-MONOPHOSPHATE DEFORMYLASE"/>
    <property type="match status" value="1"/>
</dbReference>
<reference evidence="6 7" key="1">
    <citation type="submission" date="2021-01" db="EMBL/GenBank/DDBJ databases">
        <title>Prevotella A2931 sp. nov.</title>
        <authorList>
            <person name="Buhl M."/>
            <person name="Oberhettinger P."/>
        </authorList>
    </citation>
    <scope>NUCLEOTIDE SEQUENCE [LARGE SCALE GENOMIC DNA]</scope>
    <source>
        <strain evidence="6 7">A2931</strain>
    </source>
</reference>
<keyword evidence="3" id="KW-0378">Hydrolase</keyword>
<dbReference type="Pfam" id="PF02633">
    <property type="entry name" value="Creatininase"/>
    <property type="match status" value="1"/>
</dbReference>
<dbReference type="Proteomes" id="UP000664265">
    <property type="component" value="Unassembled WGS sequence"/>
</dbReference>
<evidence type="ECO:0000256" key="3">
    <source>
        <dbReference type="ARBA" id="ARBA00022801"/>
    </source>
</evidence>
<evidence type="ECO:0000256" key="1">
    <source>
        <dbReference type="ARBA" id="ARBA00001947"/>
    </source>
</evidence>
<dbReference type="Gene3D" id="3.40.50.10310">
    <property type="entry name" value="Creatininase"/>
    <property type="match status" value="2"/>
</dbReference>
<evidence type="ECO:0000313" key="7">
    <source>
        <dbReference type="Proteomes" id="UP000664265"/>
    </source>
</evidence>
<dbReference type="SUPFAM" id="SSF102215">
    <property type="entry name" value="Creatininase"/>
    <property type="match status" value="1"/>
</dbReference>
<gene>
    <name evidence="6" type="ORF">JHU38_00750</name>
</gene>
<evidence type="ECO:0000256" key="5">
    <source>
        <dbReference type="ARBA" id="ARBA00024029"/>
    </source>
</evidence>
<dbReference type="PANTHER" id="PTHR35005">
    <property type="entry name" value="3-DEHYDRO-SCYLLO-INOSOSE HYDROLASE"/>
    <property type="match status" value="1"/>
</dbReference>
<proteinExistence type="inferred from homology"/>
<dbReference type="InterPro" id="IPR024087">
    <property type="entry name" value="Creatininase-like_sf"/>
</dbReference>